<dbReference type="Gene3D" id="2.30.30.790">
    <property type="match status" value="1"/>
</dbReference>
<keyword evidence="2 5" id="KW-0689">Ribosomal protein</keyword>
<evidence type="ECO:0000256" key="2">
    <source>
        <dbReference type="ARBA" id="ARBA00022980"/>
    </source>
</evidence>
<dbReference type="InterPro" id="IPR008991">
    <property type="entry name" value="Translation_prot_SH3-like_sf"/>
</dbReference>
<gene>
    <name evidence="5" type="ORF">A2541_00720</name>
</gene>
<sequence>MAIKISNINIEERKKLALKPGDTVRVHQKIVEGGKSRIQIFEGLIIARKHGDEAGGTLTVRKVIDGVGVERIFPFYSPNIDKIEIVRQSKTRRAKLYNIREKAAKEIRRKMKHIINVKEVEEVVAETPVE</sequence>
<dbReference type="PIRSF" id="PIRSF002191">
    <property type="entry name" value="Ribosomal_L19"/>
    <property type="match status" value="1"/>
</dbReference>
<dbReference type="PANTHER" id="PTHR15680">
    <property type="entry name" value="RIBOSOMAL PROTEIN L19"/>
    <property type="match status" value="1"/>
</dbReference>
<dbReference type="GO" id="GO:0003735">
    <property type="term" value="F:structural constituent of ribosome"/>
    <property type="evidence" value="ECO:0007669"/>
    <property type="project" value="InterPro"/>
</dbReference>
<dbReference type="Proteomes" id="UP000176965">
    <property type="component" value="Unassembled WGS sequence"/>
</dbReference>
<evidence type="ECO:0000256" key="3">
    <source>
        <dbReference type="ARBA" id="ARBA00023274"/>
    </source>
</evidence>
<dbReference type="NCBIfam" id="TIGR01024">
    <property type="entry name" value="rplS_bact"/>
    <property type="match status" value="1"/>
</dbReference>
<evidence type="ECO:0000313" key="5">
    <source>
        <dbReference type="EMBL" id="OHA46036.1"/>
    </source>
</evidence>
<comment type="caution">
    <text evidence="5">The sequence shown here is derived from an EMBL/GenBank/DDBJ whole genome shotgun (WGS) entry which is preliminary data.</text>
</comment>
<dbReference type="EMBL" id="MHSQ01000037">
    <property type="protein sequence ID" value="OHA46036.1"/>
    <property type="molecule type" value="Genomic_DNA"/>
</dbReference>
<accession>A0A1G2PCH3</accession>
<dbReference type="InterPro" id="IPR001857">
    <property type="entry name" value="Ribosomal_bL19"/>
</dbReference>
<comment type="function">
    <text evidence="4">This protein is located at the 30S-50S ribosomal subunit interface and may play a role in the structure and function of the aminoacyl-tRNA binding site.</text>
</comment>
<dbReference type="InterPro" id="IPR038657">
    <property type="entry name" value="Ribosomal_bL19_sf"/>
</dbReference>
<dbReference type="GO" id="GO:0022625">
    <property type="term" value="C:cytosolic large ribosomal subunit"/>
    <property type="evidence" value="ECO:0007669"/>
    <property type="project" value="TreeGrafter"/>
</dbReference>
<evidence type="ECO:0000256" key="1">
    <source>
        <dbReference type="ARBA" id="ARBA00005781"/>
    </source>
</evidence>
<organism evidence="5 6">
    <name type="scientific">Candidatus Taylorbacteria bacterium RIFOXYD2_FULL_36_9</name>
    <dbReference type="NCBI Taxonomy" id="1802338"/>
    <lineage>
        <taxon>Bacteria</taxon>
        <taxon>Candidatus Tayloriibacteriota</taxon>
    </lineage>
</organism>
<dbReference type="PANTHER" id="PTHR15680:SF9">
    <property type="entry name" value="LARGE RIBOSOMAL SUBUNIT PROTEIN BL19M"/>
    <property type="match status" value="1"/>
</dbReference>
<dbReference type="AlphaFoldDB" id="A0A1G2PCH3"/>
<name>A0A1G2PCH3_9BACT</name>
<dbReference type="PRINTS" id="PR00061">
    <property type="entry name" value="RIBOSOMALL19"/>
</dbReference>
<dbReference type="GO" id="GO:0006412">
    <property type="term" value="P:translation"/>
    <property type="evidence" value="ECO:0007669"/>
    <property type="project" value="InterPro"/>
</dbReference>
<evidence type="ECO:0000313" key="6">
    <source>
        <dbReference type="Proteomes" id="UP000176965"/>
    </source>
</evidence>
<dbReference type="Pfam" id="PF01245">
    <property type="entry name" value="Ribosomal_L19"/>
    <property type="match status" value="1"/>
</dbReference>
<evidence type="ECO:0000256" key="4">
    <source>
        <dbReference type="RuleBase" id="RU000559"/>
    </source>
</evidence>
<reference evidence="5 6" key="1">
    <citation type="journal article" date="2016" name="Nat. Commun.">
        <title>Thousands of microbial genomes shed light on interconnected biogeochemical processes in an aquifer system.</title>
        <authorList>
            <person name="Anantharaman K."/>
            <person name="Brown C.T."/>
            <person name="Hug L.A."/>
            <person name="Sharon I."/>
            <person name="Castelle C.J."/>
            <person name="Probst A.J."/>
            <person name="Thomas B.C."/>
            <person name="Singh A."/>
            <person name="Wilkins M.J."/>
            <person name="Karaoz U."/>
            <person name="Brodie E.L."/>
            <person name="Williams K.H."/>
            <person name="Hubbard S.S."/>
            <person name="Banfield J.F."/>
        </authorList>
    </citation>
    <scope>NUCLEOTIDE SEQUENCE [LARGE SCALE GENOMIC DNA]</scope>
</reference>
<dbReference type="STRING" id="1802338.A2541_00720"/>
<dbReference type="SUPFAM" id="SSF50104">
    <property type="entry name" value="Translation proteins SH3-like domain"/>
    <property type="match status" value="1"/>
</dbReference>
<protein>
    <recommendedName>
        <fullName evidence="4">50S ribosomal protein L19</fullName>
    </recommendedName>
</protein>
<comment type="similarity">
    <text evidence="1 4">Belongs to the bacterial ribosomal protein bL19 family.</text>
</comment>
<proteinExistence type="inferred from homology"/>
<keyword evidence="3 4" id="KW-0687">Ribonucleoprotein</keyword>